<dbReference type="InterPro" id="IPR011006">
    <property type="entry name" value="CheY-like_superfamily"/>
</dbReference>
<evidence type="ECO:0000256" key="5">
    <source>
        <dbReference type="PROSITE-ProRule" id="PRU00169"/>
    </source>
</evidence>
<evidence type="ECO:0000256" key="3">
    <source>
        <dbReference type="ARBA" id="ARBA00023015"/>
    </source>
</evidence>
<dbReference type="PANTHER" id="PTHR32071">
    <property type="entry name" value="TRANSCRIPTIONAL REGULATORY PROTEIN"/>
    <property type="match status" value="1"/>
</dbReference>
<dbReference type="FunFam" id="3.40.50.300:FF:000006">
    <property type="entry name" value="DNA-binding transcriptional regulator NtrC"/>
    <property type="match status" value="1"/>
</dbReference>
<dbReference type="InterPro" id="IPR003593">
    <property type="entry name" value="AAA+_ATPase"/>
</dbReference>
<dbReference type="SUPFAM" id="SSF46689">
    <property type="entry name" value="Homeodomain-like"/>
    <property type="match status" value="1"/>
</dbReference>
<dbReference type="InterPro" id="IPR009057">
    <property type="entry name" value="Homeodomain-like_sf"/>
</dbReference>
<protein>
    <submittedName>
        <fullName evidence="8">Two-component system, NtrC family, response regulator HydG</fullName>
    </submittedName>
</protein>
<dbReference type="Pfam" id="PF25601">
    <property type="entry name" value="AAA_lid_14"/>
    <property type="match status" value="1"/>
</dbReference>
<dbReference type="GO" id="GO:0006355">
    <property type="term" value="P:regulation of DNA-templated transcription"/>
    <property type="evidence" value="ECO:0007669"/>
    <property type="project" value="InterPro"/>
</dbReference>
<dbReference type="InterPro" id="IPR027417">
    <property type="entry name" value="P-loop_NTPase"/>
</dbReference>
<dbReference type="Pfam" id="PF00072">
    <property type="entry name" value="Response_reg"/>
    <property type="match status" value="1"/>
</dbReference>
<dbReference type="STRING" id="228957.SAMN04488008_102350"/>
<gene>
    <name evidence="8" type="ORF">SAMN04488008_102350</name>
</gene>
<evidence type="ECO:0000256" key="1">
    <source>
        <dbReference type="ARBA" id="ARBA00022741"/>
    </source>
</evidence>
<dbReference type="InterPro" id="IPR025944">
    <property type="entry name" value="Sigma_54_int_dom_CS"/>
</dbReference>
<dbReference type="SUPFAM" id="SSF52172">
    <property type="entry name" value="CheY-like"/>
    <property type="match status" value="1"/>
</dbReference>
<dbReference type="AlphaFoldDB" id="A0A1H7KMF5"/>
<dbReference type="Gene3D" id="3.40.50.2300">
    <property type="match status" value="1"/>
</dbReference>
<dbReference type="InterPro" id="IPR001789">
    <property type="entry name" value="Sig_transdc_resp-reg_receiver"/>
</dbReference>
<evidence type="ECO:0000313" key="8">
    <source>
        <dbReference type="EMBL" id="SEK87714.1"/>
    </source>
</evidence>
<dbReference type="PRINTS" id="PR01590">
    <property type="entry name" value="HTHFIS"/>
</dbReference>
<evidence type="ECO:0000256" key="4">
    <source>
        <dbReference type="ARBA" id="ARBA00023163"/>
    </source>
</evidence>
<keyword evidence="1" id="KW-0547">Nucleotide-binding</keyword>
<keyword evidence="4" id="KW-0804">Transcription</keyword>
<evidence type="ECO:0000313" key="9">
    <source>
        <dbReference type="Proteomes" id="UP000198990"/>
    </source>
</evidence>
<dbReference type="GO" id="GO:0043565">
    <property type="term" value="F:sequence-specific DNA binding"/>
    <property type="evidence" value="ECO:0007669"/>
    <property type="project" value="InterPro"/>
</dbReference>
<keyword evidence="5" id="KW-0597">Phosphoprotein</keyword>
<dbReference type="RefSeq" id="WP_091620918.1">
    <property type="nucleotide sequence ID" value="NZ_FNZN01000002.1"/>
</dbReference>
<dbReference type="Gene3D" id="1.10.8.60">
    <property type="match status" value="1"/>
</dbReference>
<dbReference type="GO" id="GO:0005524">
    <property type="term" value="F:ATP binding"/>
    <property type="evidence" value="ECO:0007669"/>
    <property type="project" value="UniProtKB-KW"/>
</dbReference>
<evidence type="ECO:0000256" key="2">
    <source>
        <dbReference type="ARBA" id="ARBA00022840"/>
    </source>
</evidence>
<dbReference type="PROSITE" id="PS50110">
    <property type="entry name" value="RESPONSE_REGULATORY"/>
    <property type="match status" value="1"/>
</dbReference>
<evidence type="ECO:0000259" key="7">
    <source>
        <dbReference type="PROSITE" id="PS50110"/>
    </source>
</evidence>
<dbReference type="Gene3D" id="3.40.50.300">
    <property type="entry name" value="P-loop containing nucleotide triphosphate hydrolases"/>
    <property type="match status" value="1"/>
</dbReference>
<dbReference type="CDD" id="cd00009">
    <property type="entry name" value="AAA"/>
    <property type="match status" value="1"/>
</dbReference>
<organism evidence="8 9">
    <name type="scientific">Maribacter orientalis</name>
    <dbReference type="NCBI Taxonomy" id="228957"/>
    <lineage>
        <taxon>Bacteria</taxon>
        <taxon>Pseudomonadati</taxon>
        <taxon>Bacteroidota</taxon>
        <taxon>Flavobacteriia</taxon>
        <taxon>Flavobacteriales</taxon>
        <taxon>Flavobacteriaceae</taxon>
        <taxon>Maribacter</taxon>
    </lineage>
</organism>
<keyword evidence="3" id="KW-0805">Transcription regulation</keyword>
<evidence type="ECO:0000259" key="6">
    <source>
        <dbReference type="PROSITE" id="PS50045"/>
    </source>
</evidence>
<proteinExistence type="predicted"/>
<accession>A0A1H7KMF5</accession>
<dbReference type="Pfam" id="PF00158">
    <property type="entry name" value="Sigma54_activat"/>
    <property type="match status" value="1"/>
</dbReference>
<dbReference type="InterPro" id="IPR058031">
    <property type="entry name" value="AAA_lid_NorR"/>
</dbReference>
<dbReference type="InterPro" id="IPR002078">
    <property type="entry name" value="Sigma_54_int"/>
</dbReference>
<dbReference type="PROSITE" id="PS50045">
    <property type="entry name" value="SIGMA54_INTERACT_4"/>
    <property type="match status" value="1"/>
</dbReference>
<dbReference type="Gene3D" id="1.10.10.60">
    <property type="entry name" value="Homeodomain-like"/>
    <property type="match status" value="1"/>
</dbReference>
<dbReference type="PANTHER" id="PTHR32071:SF81">
    <property type="entry name" value="PROPIONATE CATABOLISM OPERON REGULATORY PROTEIN"/>
    <property type="match status" value="1"/>
</dbReference>
<dbReference type="InterPro" id="IPR002197">
    <property type="entry name" value="HTH_Fis"/>
</dbReference>
<dbReference type="GO" id="GO:0000160">
    <property type="term" value="P:phosphorelay signal transduction system"/>
    <property type="evidence" value="ECO:0007669"/>
    <property type="project" value="InterPro"/>
</dbReference>
<feature type="domain" description="Sigma-54 factor interaction" evidence="6">
    <location>
        <begin position="147"/>
        <end position="376"/>
    </location>
</feature>
<dbReference type="EMBL" id="FNZN01000002">
    <property type="protein sequence ID" value="SEK87714.1"/>
    <property type="molecule type" value="Genomic_DNA"/>
</dbReference>
<dbReference type="SMART" id="SM00382">
    <property type="entry name" value="AAA"/>
    <property type="match status" value="1"/>
</dbReference>
<dbReference type="Proteomes" id="UP000198990">
    <property type="component" value="Unassembled WGS sequence"/>
</dbReference>
<sequence>MTKILIIEDDTSFAQMLQKFLTRNDFDVVLSHSGLDGEKQLKENNFNLIITDLRLPDYDGIKLVSDFNGKIPIIVMTGYAEVSTAVKAMKMGAYDYISKPFTPDQMLLVIEGALNAKPISRIEVIPPAKEEAVSKVILNNEAKIGELILTSDATQKLEEYIALVAPTDMSVLIIGESGTGKEVTAKQIHENSTRKEKPFVALDCGAIPKELATSEFFGHIKGSFTGAIADKAGSFEAANYGTLFLDEVGNLSYENQMQLLRALQERKIKRIGSNTEINVDVRILSATNEDLKVAVEKGAFREDLYHRLNEFSLQIPSLKNREGDLETLANHFLNKFNEKLGKQITDFSDEVWDLFYAYHWPGNIRELQNIIQRAVLLTTADKIEQKVLPVELLSPAERRTDFGNLSKADFEKEQIVNALKRTNYNKSKAAKLLQITRKTLYNRINYYDLDL</sequence>
<keyword evidence="2" id="KW-0067">ATP-binding</keyword>
<feature type="domain" description="Response regulatory" evidence="7">
    <location>
        <begin position="3"/>
        <end position="114"/>
    </location>
</feature>
<dbReference type="OrthoDB" id="5401077at2"/>
<dbReference type="PROSITE" id="PS00688">
    <property type="entry name" value="SIGMA54_INTERACT_3"/>
    <property type="match status" value="1"/>
</dbReference>
<name>A0A1H7KMF5_9FLAO</name>
<keyword evidence="9" id="KW-1185">Reference proteome</keyword>
<feature type="modified residue" description="4-aspartylphosphate" evidence="5">
    <location>
        <position position="52"/>
    </location>
</feature>
<reference evidence="9" key="1">
    <citation type="submission" date="2016-10" db="EMBL/GenBank/DDBJ databases">
        <authorList>
            <person name="Varghese N."/>
            <person name="Submissions S."/>
        </authorList>
    </citation>
    <scope>NUCLEOTIDE SEQUENCE [LARGE SCALE GENOMIC DNA]</scope>
    <source>
        <strain evidence="9">DSM 16471</strain>
    </source>
</reference>
<dbReference type="SMART" id="SM00448">
    <property type="entry name" value="REC"/>
    <property type="match status" value="1"/>
</dbReference>
<dbReference type="SUPFAM" id="SSF52540">
    <property type="entry name" value="P-loop containing nucleoside triphosphate hydrolases"/>
    <property type="match status" value="1"/>
</dbReference>
<dbReference type="Pfam" id="PF02954">
    <property type="entry name" value="HTH_8"/>
    <property type="match status" value="1"/>
</dbReference>